<gene>
    <name evidence="6" type="ORF">CVIRNUC_007029</name>
</gene>
<dbReference type="InterPro" id="IPR018496">
    <property type="entry name" value="PsdUridine_synth_RsuA/RluB_CS"/>
</dbReference>
<evidence type="ECO:0000256" key="2">
    <source>
        <dbReference type="ARBA" id="ARBA00023235"/>
    </source>
</evidence>
<dbReference type="SMART" id="SM00363">
    <property type="entry name" value="S4"/>
    <property type="match status" value="1"/>
</dbReference>
<evidence type="ECO:0000256" key="1">
    <source>
        <dbReference type="ARBA" id="ARBA00008348"/>
    </source>
</evidence>
<feature type="region of interest" description="Disordered" evidence="4">
    <location>
        <begin position="20"/>
        <end position="81"/>
    </location>
</feature>
<dbReference type="AlphaFoldDB" id="A0AAV1ICY3"/>
<dbReference type="InterPro" id="IPR020094">
    <property type="entry name" value="TruA/RsuA/RluB/E/F_N"/>
</dbReference>
<keyword evidence="3" id="KW-0694">RNA-binding</keyword>
<comment type="caution">
    <text evidence="6">The sequence shown here is derived from an EMBL/GenBank/DDBJ whole genome shotgun (WGS) entry which is preliminary data.</text>
</comment>
<dbReference type="SUPFAM" id="SSF55174">
    <property type="entry name" value="Alpha-L RNA-binding motif"/>
    <property type="match status" value="1"/>
</dbReference>
<comment type="similarity">
    <text evidence="1">Belongs to the pseudouridine synthase RsuA family.</text>
</comment>
<dbReference type="InterPro" id="IPR006145">
    <property type="entry name" value="PsdUridine_synth_RsuA/RluA"/>
</dbReference>
<dbReference type="EMBL" id="CAUYUE010000009">
    <property type="protein sequence ID" value="CAK0783829.1"/>
    <property type="molecule type" value="Genomic_DNA"/>
</dbReference>
<reference evidence="6 7" key="1">
    <citation type="submission" date="2023-10" db="EMBL/GenBank/DDBJ databases">
        <authorList>
            <person name="Maclean D."/>
            <person name="Macfadyen A."/>
        </authorList>
    </citation>
    <scope>NUCLEOTIDE SEQUENCE [LARGE SCALE GENOMIC DNA]</scope>
</reference>
<dbReference type="FunFam" id="3.10.290.10:FF:000003">
    <property type="entry name" value="Pseudouridine synthase"/>
    <property type="match status" value="1"/>
</dbReference>
<dbReference type="InterPro" id="IPR002942">
    <property type="entry name" value="S4_RNA-bd"/>
</dbReference>
<proteinExistence type="inferred from homology"/>
<dbReference type="InterPro" id="IPR050343">
    <property type="entry name" value="RsuA_PseudoU_synthase"/>
</dbReference>
<dbReference type="GO" id="GO:0003723">
    <property type="term" value="F:RNA binding"/>
    <property type="evidence" value="ECO:0007669"/>
    <property type="project" value="UniProtKB-KW"/>
</dbReference>
<evidence type="ECO:0000313" key="6">
    <source>
        <dbReference type="EMBL" id="CAK0783829.1"/>
    </source>
</evidence>
<evidence type="ECO:0000313" key="7">
    <source>
        <dbReference type="Proteomes" id="UP001314263"/>
    </source>
</evidence>
<dbReference type="Proteomes" id="UP001314263">
    <property type="component" value="Unassembled WGS sequence"/>
</dbReference>
<name>A0AAV1ICY3_9CHLO</name>
<dbReference type="PANTHER" id="PTHR47683">
    <property type="entry name" value="PSEUDOURIDINE SYNTHASE FAMILY PROTEIN-RELATED"/>
    <property type="match status" value="1"/>
</dbReference>
<dbReference type="GO" id="GO:0001522">
    <property type="term" value="P:pseudouridine synthesis"/>
    <property type="evidence" value="ECO:0007669"/>
    <property type="project" value="InterPro"/>
</dbReference>
<dbReference type="InterPro" id="IPR020103">
    <property type="entry name" value="PsdUridine_synth_cat_dom_sf"/>
</dbReference>
<evidence type="ECO:0000256" key="4">
    <source>
        <dbReference type="SAM" id="MobiDB-lite"/>
    </source>
</evidence>
<dbReference type="PROSITE" id="PS01149">
    <property type="entry name" value="PSI_RSU"/>
    <property type="match status" value="1"/>
</dbReference>
<organism evidence="6 7">
    <name type="scientific">Coccomyxa viridis</name>
    <dbReference type="NCBI Taxonomy" id="1274662"/>
    <lineage>
        <taxon>Eukaryota</taxon>
        <taxon>Viridiplantae</taxon>
        <taxon>Chlorophyta</taxon>
        <taxon>core chlorophytes</taxon>
        <taxon>Trebouxiophyceae</taxon>
        <taxon>Trebouxiophyceae incertae sedis</taxon>
        <taxon>Coccomyxaceae</taxon>
        <taxon>Coccomyxa</taxon>
    </lineage>
</organism>
<dbReference type="Gene3D" id="3.10.290.10">
    <property type="entry name" value="RNA-binding S4 domain"/>
    <property type="match status" value="1"/>
</dbReference>
<dbReference type="CDD" id="cd00165">
    <property type="entry name" value="S4"/>
    <property type="match status" value="1"/>
</dbReference>
<protein>
    <recommendedName>
        <fullName evidence="5">RNA-binding S4 domain-containing protein</fullName>
    </recommendedName>
</protein>
<dbReference type="InterPro" id="IPR042092">
    <property type="entry name" value="PsdUridine_s_RsuA/RluB/E/F_cat"/>
</dbReference>
<keyword evidence="7" id="KW-1185">Reference proteome</keyword>
<dbReference type="PANTHER" id="PTHR47683:SF2">
    <property type="entry name" value="RNA-BINDING S4 DOMAIN-CONTAINING PROTEIN"/>
    <property type="match status" value="1"/>
</dbReference>
<keyword evidence="2" id="KW-0413">Isomerase</keyword>
<feature type="domain" description="RNA-binding S4" evidence="5">
    <location>
        <begin position="83"/>
        <end position="144"/>
    </location>
</feature>
<dbReference type="Gene3D" id="3.30.70.1560">
    <property type="entry name" value="Alpha-L RNA-binding motif"/>
    <property type="match status" value="1"/>
</dbReference>
<dbReference type="GO" id="GO:0006364">
    <property type="term" value="P:rRNA processing"/>
    <property type="evidence" value="ECO:0007669"/>
    <property type="project" value="UniProtKB-ARBA"/>
</dbReference>
<dbReference type="SUPFAM" id="SSF55120">
    <property type="entry name" value="Pseudouridine synthase"/>
    <property type="match status" value="1"/>
</dbReference>
<accession>A0AAV1ICY3</accession>
<dbReference type="GO" id="GO:0009982">
    <property type="term" value="F:pseudouridine synthase activity"/>
    <property type="evidence" value="ECO:0007669"/>
    <property type="project" value="InterPro"/>
</dbReference>
<dbReference type="InterPro" id="IPR036986">
    <property type="entry name" value="S4_RNA-bd_sf"/>
</dbReference>
<evidence type="ECO:0000259" key="5">
    <source>
        <dbReference type="SMART" id="SM00363"/>
    </source>
</evidence>
<dbReference type="PROSITE" id="PS50889">
    <property type="entry name" value="S4"/>
    <property type="match status" value="1"/>
</dbReference>
<dbReference type="Pfam" id="PF01479">
    <property type="entry name" value="S4"/>
    <property type="match status" value="1"/>
</dbReference>
<dbReference type="Gene3D" id="3.30.70.580">
    <property type="entry name" value="Pseudouridine synthase I, catalytic domain, N-terminal subdomain"/>
    <property type="match status" value="1"/>
</dbReference>
<sequence length="353" mass="38192">MPRPSLDLKELEKLEANLLKDATSSSNSTADERIAIIKPPSASGLSSSPKKAWEKGKQPRTASAGPVRLRGAKGRKQGKDMTERLSKVIARAGIASRRRAEDLITAGNVKVNGSVVTVPQHPVLLSGADKISVHGKELPRATQPFYFAVNKPKGYLCANAPNKEGTTKLVVDLFEEWQASWKERHQHPSAVVPRLFTVGRLDVASTGLIFVTNDGVWAQKVLHPSSGLTKEYVVTCSQEPSRRDLEKVAGGCEVDGAFVTPVAVAPVKDSGRKPGIRIVIAEGRNREVRTLVANAGLDVEALKRVRIGGFRLPRSLGIGQHVALKPNEIRRIMDIGAQTNNEAINPFFAAYAL</sequence>
<dbReference type="Pfam" id="PF00849">
    <property type="entry name" value="PseudoU_synth_2"/>
    <property type="match status" value="1"/>
</dbReference>
<evidence type="ECO:0000256" key="3">
    <source>
        <dbReference type="PROSITE-ProRule" id="PRU00182"/>
    </source>
</evidence>